<evidence type="ECO:0000313" key="2">
    <source>
        <dbReference type="Proteomes" id="UP000637628"/>
    </source>
</evidence>
<comment type="caution">
    <text evidence="1">The sequence shown here is derived from an EMBL/GenBank/DDBJ whole genome shotgun (WGS) entry which is preliminary data.</text>
</comment>
<dbReference type="EMBL" id="BOML01000060">
    <property type="protein sequence ID" value="GIE06342.1"/>
    <property type="molecule type" value="Genomic_DNA"/>
</dbReference>
<sequence>MLGRTGGHLTIRDAASRVRIVLSTLPGLLYRISTAPGSGLVPRVTGADGRLVASLLPPKAAAGEAAGGDGPDEVRIVLNRDVRWHLSLPAGAGEQQLDLRRGRISRLDLGASGLVELRLPAPDTAVPITLSGGIGSMVVTAEAGTALRVQLDRGAGFAETPWSGGAPAPPGTVWPTTARPARRGYLIRARSAIGNFSLRTRQKAQKE</sequence>
<accession>A0ABQ3Z956</accession>
<dbReference type="Proteomes" id="UP000637628">
    <property type="component" value="Unassembled WGS sequence"/>
</dbReference>
<gene>
    <name evidence="1" type="ORF">Adu01nite_76920</name>
</gene>
<organism evidence="1 2">
    <name type="scientific">Paractinoplanes durhamensis</name>
    <dbReference type="NCBI Taxonomy" id="113563"/>
    <lineage>
        <taxon>Bacteria</taxon>
        <taxon>Bacillati</taxon>
        <taxon>Actinomycetota</taxon>
        <taxon>Actinomycetes</taxon>
        <taxon>Micromonosporales</taxon>
        <taxon>Micromonosporaceae</taxon>
        <taxon>Paractinoplanes</taxon>
    </lineage>
</organism>
<reference evidence="1 2" key="1">
    <citation type="submission" date="2021-01" db="EMBL/GenBank/DDBJ databases">
        <title>Whole genome shotgun sequence of Actinoplanes durhamensis NBRC 14914.</title>
        <authorList>
            <person name="Komaki H."/>
            <person name="Tamura T."/>
        </authorList>
    </citation>
    <scope>NUCLEOTIDE SEQUENCE [LARGE SCALE GENOMIC DNA]</scope>
    <source>
        <strain evidence="1 2">NBRC 14914</strain>
    </source>
</reference>
<evidence type="ECO:0000313" key="1">
    <source>
        <dbReference type="EMBL" id="GIE06342.1"/>
    </source>
</evidence>
<protein>
    <recommendedName>
        <fullName evidence="3">Adhesin domain-containing protein</fullName>
    </recommendedName>
</protein>
<proteinExistence type="predicted"/>
<name>A0ABQ3Z956_9ACTN</name>
<keyword evidence="2" id="KW-1185">Reference proteome</keyword>
<evidence type="ECO:0008006" key="3">
    <source>
        <dbReference type="Google" id="ProtNLM"/>
    </source>
</evidence>